<comment type="caution">
    <text evidence="2">The sequence shown here is derived from an EMBL/GenBank/DDBJ whole genome shotgun (WGS) entry which is preliminary data.</text>
</comment>
<proteinExistence type="predicted"/>
<dbReference type="OrthoDB" id="8082724at2"/>
<keyword evidence="3" id="KW-1185">Reference proteome</keyword>
<evidence type="ECO:0008006" key="4">
    <source>
        <dbReference type="Google" id="ProtNLM"/>
    </source>
</evidence>
<feature type="signal peptide" evidence="1">
    <location>
        <begin position="1"/>
        <end position="24"/>
    </location>
</feature>
<dbReference type="EMBL" id="QMBQ01000010">
    <property type="protein sequence ID" value="RAZ72719.1"/>
    <property type="molecule type" value="Genomic_DNA"/>
</dbReference>
<dbReference type="RefSeq" id="WP_112130579.1">
    <property type="nucleotide sequence ID" value="NZ_QMBQ01000010.1"/>
</dbReference>
<evidence type="ECO:0000313" key="2">
    <source>
        <dbReference type="EMBL" id="RAZ72719.1"/>
    </source>
</evidence>
<dbReference type="Proteomes" id="UP000251956">
    <property type="component" value="Unassembled WGS sequence"/>
</dbReference>
<dbReference type="AlphaFoldDB" id="A0A330GJ45"/>
<gene>
    <name evidence="2" type="ORF">DPM35_28545</name>
</gene>
<organism evidence="2 3">
    <name type="scientific">Mesorhizobium atlanticum</name>
    <dbReference type="NCBI Taxonomy" id="2233532"/>
    <lineage>
        <taxon>Bacteria</taxon>
        <taxon>Pseudomonadati</taxon>
        <taxon>Pseudomonadota</taxon>
        <taxon>Alphaproteobacteria</taxon>
        <taxon>Hyphomicrobiales</taxon>
        <taxon>Phyllobacteriaceae</taxon>
        <taxon>Mesorhizobium</taxon>
    </lineage>
</organism>
<sequence length="117" mass="12649">MKQFLLASATALAGVVVIVAPADAGNVFLGGSYFDYGPFGDFYDSYNHAPVYGSYWGGSYLDDGPGYGPTYGNDYDGGYVAAPSRHHVVSRGRHCRIEMVRTRGGGHRFTRQVRVCG</sequence>
<reference evidence="2 3" key="2">
    <citation type="submission" date="2018-07" db="EMBL/GenBank/DDBJ databases">
        <title>Diversity of Mesorhizobium strains in Brazil.</title>
        <authorList>
            <person name="Helene L.C.F."/>
            <person name="Dall'Agnol R."/>
            <person name="Delamuta J.R.M."/>
            <person name="Hungria M."/>
        </authorList>
    </citation>
    <scope>NUCLEOTIDE SEQUENCE [LARGE SCALE GENOMIC DNA]</scope>
    <source>
        <strain evidence="2 3">CNPSo 3140</strain>
    </source>
</reference>
<name>A0A330GJ45_9HYPH</name>
<feature type="chain" id="PRO_5016302014" description="Sulfur globule protein" evidence="1">
    <location>
        <begin position="25"/>
        <end position="117"/>
    </location>
</feature>
<keyword evidence="1" id="KW-0732">Signal</keyword>
<evidence type="ECO:0000313" key="3">
    <source>
        <dbReference type="Proteomes" id="UP000251956"/>
    </source>
</evidence>
<evidence type="ECO:0000256" key="1">
    <source>
        <dbReference type="SAM" id="SignalP"/>
    </source>
</evidence>
<protein>
    <recommendedName>
        <fullName evidence="4">Sulfur globule protein</fullName>
    </recommendedName>
</protein>
<accession>A0A330GJ45</accession>
<reference evidence="3" key="1">
    <citation type="submission" date="2018-06" db="EMBL/GenBank/DDBJ databases">
        <authorList>
            <person name="Helene L.C."/>
            <person name="Dall'Agnol R."/>
            <person name="Delamuta J.R."/>
            <person name="Hungria M."/>
        </authorList>
    </citation>
    <scope>NUCLEOTIDE SEQUENCE [LARGE SCALE GENOMIC DNA]</scope>
    <source>
        <strain evidence="3">CNPSo 3140</strain>
    </source>
</reference>